<evidence type="ECO:0000313" key="7">
    <source>
        <dbReference type="EMBL" id="CAG2201865.1"/>
    </source>
</evidence>
<keyword evidence="4" id="KW-0342">GTP-binding</keyword>
<feature type="region of interest" description="Disordered" evidence="5">
    <location>
        <begin position="77"/>
        <end position="100"/>
    </location>
</feature>
<evidence type="ECO:0000313" key="8">
    <source>
        <dbReference type="Proteomes" id="UP000683360"/>
    </source>
</evidence>
<proteinExistence type="inferred from homology"/>
<evidence type="ECO:0000259" key="6">
    <source>
        <dbReference type="PROSITE" id="PS51716"/>
    </source>
</evidence>
<dbReference type="InterPro" id="IPR051515">
    <property type="entry name" value="IRG"/>
</dbReference>
<dbReference type="PANTHER" id="PTHR32341:SF10">
    <property type="entry name" value="INTERFERON-INDUCIBLE GTPASE 5"/>
    <property type="match status" value="1"/>
</dbReference>
<dbReference type="OrthoDB" id="422720at2759"/>
<dbReference type="InterPro" id="IPR007743">
    <property type="entry name" value="Immunity-related_GTPase-like"/>
</dbReference>
<feature type="domain" description="IRG-type G" evidence="6">
    <location>
        <begin position="190"/>
        <end position="246"/>
    </location>
</feature>
<name>A0A8S3QZK7_MYTED</name>
<protein>
    <recommendedName>
        <fullName evidence="6">IRG-type G domain-containing protein</fullName>
    </recommendedName>
</protein>
<evidence type="ECO:0000256" key="2">
    <source>
        <dbReference type="ARBA" id="ARBA00022741"/>
    </source>
</evidence>
<dbReference type="InterPro" id="IPR030385">
    <property type="entry name" value="G_IRG_dom"/>
</dbReference>
<dbReference type="GO" id="GO:0016787">
    <property type="term" value="F:hydrolase activity"/>
    <property type="evidence" value="ECO:0007669"/>
    <property type="project" value="UniProtKB-KW"/>
</dbReference>
<keyword evidence="3" id="KW-0378">Hydrolase</keyword>
<evidence type="ECO:0000256" key="3">
    <source>
        <dbReference type="ARBA" id="ARBA00022801"/>
    </source>
</evidence>
<comment type="similarity">
    <text evidence="1">Belongs to the TRAFAC class dynamin-like GTPase superfamily. IRG family.</text>
</comment>
<gene>
    <name evidence="7" type="ORF">MEDL_16487</name>
</gene>
<dbReference type="EMBL" id="CAJPWZ010000870">
    <property type="protein sequence ID" value="CAG2201865.1"/>
    <property type="molecule type" value="Genomic_DNA"/>
</dbReference>
<keyword evidence="8" id="KW-1185">Reference proteome</keyword>
<comment type="caution">
    <text evidence="7">The sequence shown here is derived from an EMBL/GenBank/DDBJ whole genome shotgun (WGS) entry which is preliminary data.</text>
</comment>
<evidence type="ECO:0000256" key="4">
    <source>
        <dbReference type="ARBA" id="ARBA00023134"/>
    </source>
</evidence>
<feature type="compositionally biased region" description="Polar residues" evidence="5">
    <location>
        <begin position="89"/>
        <end position="100"/>
    </location>
</feature>
<dbReference type="GO" id="GO:0016020">
    <property type="term" value="C:membrane"/>
    <property type="evidence" value="ECO:0007669"/>
    <property type="project" value="InterPro"/>
</dbReference>
<dbReference type="Gene3D" id="3.40.50.300">
    <property type="entry name" value="P-loop containing nucleotide triphosphate hydrolases"/>
    <property type="match status" value="1"/>
</dbReference>
<feature type="compositionally biased region" description="Acidic residues" evidence="5">
    <location>
        <begin position="77"/>
        <end position="88"/>
    </location>
</feature>
<dbReference type="PROSITE" id="PS51716">
    <property type="entry name" value="G_IRG"/>
    <property type="match status" value="1"/>
</dbReference>
<evidence type="ECO:0000256" key="5">
    <source>
        <dbReference type="SAM" id="MobiDB-lite"/>
    </source>
</evidence>
<accession>A0A8S3QZK7</accession>
<dbReference type="AlphaFoldDB" id="A0A8S3QZK7"/>
<dbReference type="InterPro" id="IPR027417">
    <property type="entry name" value="P-loop_NTPase"/>
</dbReference>
<dbReference type="Pfam" id="PF05049">
    <property type="entry name" value="IIGP"/>
    <property type="match status" value="1"/>
</dbReference>
<dbReference type="SUPFAM" id="SSF52540">
    <property type="entry name" value="P-loop containing nucleoside triphosphate hydrolases"/>
    <property type="match status" value="1"/>
</dbReference>
<evidence type="ECO:0000256" key="1">
    <source>
        <dbReference type="ARBA" id="ARBA00005429"/>
    </source>
</evidence>
<keyword evidence="2" id="KW-0547">Nucleotide-binding</keyword>
<dbReference type="GO" id="GO:0005525">
    <property type="term" value="F:GTP binding"/>
    <property type="evidence" value="ECO:0007669"/>
    <property type="project" value="UniProtKB-KW"/>
</dbReference>
<dbReference type="Proteomes" id="UP000683360">
    <property type="component" value="Unassembled WGS sequence"/>
</dbReference>
<reference evidence="7" key="1">
    <citation type="submission" date="2021-03" db="EMBL/GenBank/DDBJ databases">
        <authorList>
            <person name="Bekaert M."/>
        </authorList>
    </citation>
    <scope>NUCLEOTIDE SEQUENCE</scope>
</reference>
<organism evidence="7 8">
    <name type="scientific">Mytilus edulis</name>
    <name type="common">Blue mussel</name>
    <dbReference type="NCBI Taxonomy" id="6550"/>
    <lineage>
        <taxon>Eukaryota</taxon>
        <taxon>Metazoa</taxon>
        <taxon>Spiralia</taxon>
        <taxon>Lophotrochozoa</taxon>
        <taxon>Mollusca</taxon>
        <taxon>Bivalvia</taxon>
        <taxon>Autobranchia</taxon>
        <taxon>Pteriomorphia</taxon>
        <taxon>Mytilida</taxon>
        <taxon>Mytiloidea</taxon>
        <taxon>Mytilidae</taxon>
        <taxon>Mytilinae</taxon>
        <taxon>Mytilus</taxon>
    </lineage>
</organism>
<sequence length="246" mass="27528">MSVSGGSCCQQCSSTISKGQRFCANCGLRVDYDTAQGNLSIRFCSSCGTENETYISDKTVTQTGAHITKIVQIDESDDDEYFSTEEDSAGSSTRNDIQRDTYLQSENDELHDYLENIESSTENGSSTRNDIQKDTYLQSENDGLHDYSENTESSTENEEIFMSYMPKYKKDGFMKTTSYCRNKLNEVNKGIIKFAVIGRSAVGKSSFINMMLNLQAGKKCYAETGSGDTTQEMIVYKHPKNENITF</sequence>
<dbReference type="PANTHER" id="PTHR32341">
    <property type="entry name" value="INTERFERON-INDUCIBLE GTPASE"/>
    <property type="match status" value="1"/>
</dbReference>